<proteinExistence type="predicted"/>
<dbReference type="Proteomes" id="UP000324800">
    <property type="component" value="Unassembled WGS sequence"/>
</dbReference>
<evidence type="ECO:0000313" key="2">
    <source>
        <dbReference type="Proteomes" id="UP000324800"/>
    </source>
</evidence>
<dbReference type="EMBL" id="SNRW01027294">
    <property type="protein sequence ID" value="KAA6360184.1"/>
    <property type="molecule type" value="Genomic_DNA"/>
</dbReference>
<sequence length="120" mass="13328">MNTLENVLMRSYIKLVFVLAVLSLAKISDVYAAKLVRFTPCPDVESIFFKKYGFAALKISFPLNDTEKACSSVNTLHLQGLYAQLGYGVNAVKGVNLAPSITYLLANYPKKVTWKYPNGE</sequence>
<organism evidence="1 2">
    <name type="scientific">Streblomastix strix</name>
    <dbReference type="NCBI Taxonomy" id="222440"/>
    <lineage>
        <taxon>Eukaryota</taxon>
        <taxon>Metamonada</taxon>
        <taxon>Preaxostyla</taxon>
        <taxon>Oxymonadida</taxon>
        <taxon>Streblomastigidae</taxon>
        <taxon>Streblomastix</taxon>
    </lineage>
</organism>
<dbReference type="AlphaFoldDB" id="A0A5J4TNZ9"/>
<reference evidence="1 2" key="1">
    <citation type="submission" date="2019-03" db="EMBL/GenBank/DDBJ databases">
        <title>Single cell metagenomics reveals metabolic interactions within the superorganism composed of flagellate Streblomastix strix and complex community of Bacteroidetes bacteria on its surface.</title>
        <authorList>
            <person name="Treitli S.C."/>
            <person name="Kolisko M."/>
            <person name="Husnik F."/>
            <person name="Keeling P."/>
            <person name="Hampl V."/>
        </authorList>
    </citation>
    <scope>NUCLEOTIDE SEQUENCE [LARGE SCALE GENOMIC DNA]</scope>
    <source>
        <strain evidence="1">ST1C</strain>
    </source>
</reference>
<feature type="non-terminal residue" evidence="1">
    <location>
        <position position="120"/>
    </location>
</feature>
<protein>
    <submittedName>
        <fullName evidence="1">Uncharacterized protein</fullName>
    </submittedName>
</protein>
<name>A0A5J4TNZ9_9EUKA</name>
<gene>
    <name evidence="1" type="ORF">EZS28_044289</name>
</gene>
<evidence type="ECO:0000313" key="1">
    <source>
        <dbReference type="EMBL" id="KAA6360184.1"/>
    </source>
</evidence>
<accession>A0A5J4TNZ9</accession>
<comment type="caution">
    <text evidence="1">The sequence shown here is derived from an EMBL/GenBank/DDBJ whole genome shotgun (WGS) entry which is preliminary data.</text>
</comment>